<dbReference type="Proteomes" id="UP001165960">
    <property type="component" value="Unassembled WGS sequence"/>
</dbReference>
<reference evidence="1" key="1">
    <citation type="submission" date="2022-04" db="EMBL/GenBank/DDBJ databases">
        <title>Genome of the entomopathogenic fungus Entomophthora muscae.</title>
        <authorList>
            <person name="Elya C."/>
            <person name="Lovett B.R."/>
            <person name="Lee E."/>
            <person name="Macias A.M."/>
            <person name="Hajek A.E."/>
            <person name="De Bivort B.L."/>
            <person name="Kasson M.T."/>
            <person name="De Fine Licht H.H."/>
            <person name="Stajich J.E."/>
        </authorList>
    </citation>
    <scope>NUCLEOTIDE SEQUENCE</scope>
    <source>
        <strain evidence="1">Berkeley</strain>
    </source>
</reference>
<evidence type="ECO:0000313" key="2">
    <source>
        <dbReference type="Proteomes" id="UP001165960"/>
    </source>
</evidence>
<gene>
    <name evidence="1" type="ORF">DSO57_1034389</name>
</gene>
<protein>
    <submittedName>
        <fullName evidence="1">Uncharacterized protein</fullName>
    </submittedName>
</protein>
<keyword evidence="2" id="KW-1185">Reference proteome</keyword>
<dbReference type="EMBL" id="QTSX02006675">
    <property type="protein sequence ID" value="KAJ9052417.1"/>
    <property type="molecule type" value="Genomic_DNA"/>
</dbReference>
<proteinExistence type="predicted"/>
<comment type="caution">
    <text evidence="1">The sequence shown here is derived from an EMBL/GenBank/DDBJ whole genome shotgun (WGS) entry which is preliminary data.</text>
</comment>
<sequence length="454" mass="47765">MEPNVSCSSSKMYLLMPALLLATFLAAADETILVASTRTILKDLGEEDGGWISIGYLLGLTASMPVYGKLSDVFGTKQTTVGALCLFLAGSVGCGCAVTVLMLVVFRVICGIGAAGMIVLPYALIADAVCLAGRAPHLSAVECTFTLSSAAGPLIGGALVDYVNWRLAFLGSLPFTGMVILGLWLAVPPTKSKFGIKSGFLHLNLPAVLALVPAIVALVVGATRDSYASPPAIGWFAAGASLVVVYVYIEVYIAEYAIIPRRILTRNMVCASISVGLLAIPFVVCMYFIPHCRQCGQSALESGVDLLPFLLSVCIMSMASGVFVHYLQTYRIPIWVGMALVTLGCGMAGRYDASDVVGVSLVGCGVGLNLQPLLIACHASVASEDVSTVSTLFSFFLSIGGILGLAIHTSVFHYNASIMSQEEAYHTMFLYMVPTSAAGLLFSLFIADITLSQE</sequence>
<evidence type="ECO:0000313" key="1">
    <source>
        <dbReference type="EMBL" id="KAJ9052417.1"/>
    </source>
</evidence>
<name>A0ACC2RQR0_9FUNG</name>
<accession>A0ACC2RQR0</accession>
<organism evidence="1 2">
    <name type="scientific">Entomophthora muscae</name>
    <dbReference type="NCBI Taxonomy" id="34485"/>
    <lineage>
        <taxon>Eukaryota</taxon>
        <taxon>Fungi</taxon>
        <taxon>Fungi incertae sedis</taxon>
        <taxon>Zoopagomycota</taxon>
        <taxon>Entomophthoromycotina</taxon>
        <taxon>Entomophthoromycetes</taxon>
        <taxon>Entomophthorales</taxon>
        <taxon>Entomophthoraceae</taxon>
        <taxon>Entomophthora</taxon>
    </lineage>
</organism>